<protein>
    <submittedName>
        <fullName evidence="2">Urb2 domain-containing protein</fullName>
    </submittedName>
</protein>
<evidence type="ECO:0000259" key="1">
    <source>
        <dbReference type="Pfam" id="PF10441"/>
    </source>
</evidence>
<dbReference type="InterPro" id="IPR016024">
    <property type="entry name" value="ARM-type_fold"/>
</dbReference>
<dbReference type="Pfam" id="PF10441">
    <property type="entry name" value="Urb2"/>
    <property type="match status" value="1"/>
</dbReference>
<reference evidence="2" key="1">
    <citation type="submission" date="2020-05" db="EMBL/GenBank/DDBJ databases">
        <title>Mycena genomes resolve the evolution of fungal bioluminescence.</title>
        <authorList>
            <person name="Tsai I.J."/>
        </authorList>
    </citation>
    <scope>NUCLEOTIDE SEQUENCE</scope>
    <source>
        <strain evidence="2">CCC161011</strain>
    </source>
</reference>
<dbReference type="SUPFAM" id="SSF48371">
    <property type="entry name" value="ARM repeat"/>
    <property type="match status" value="1"/>
</dbReference>
<dbReference type="InterPro" id="IPR018849">
    <property type="entry name" value="Urb2/Npa2_C"/>
</dbReference>
<evidence type="ECO:0000313" key="3">
    <source>
        <dbReference type="Proteomes" id="UP000620124"/>
    </source>
</evidence>
<sequence>MASQAVYHALKAPSDPPRVGGPSKIQIATAAWDDKSLYMPNKGEVIAEWVLTKLLKDKANPPAQNPVLDLRFWTLLSQIVADQTKAAKHWLLPQLNRVPIAPILASFLELLSAVEAELCVPLATAVSKSLSSIWPLAVHKISAESLLECFGTLLVVKQKLPEPNRALEQIGDSIISSLRVSVSNSSNKKKLSSLFIQNHMRAWIISSLNHASSGFQESMHAAGTEILFNVDTLRQVHDEEHPLFSALQSIPSDLVHPCLSGIFTSFVHSTRKHRNALFGQSSGNTAAATTEQVRSACFSFFDSCQGLLNVINPTILTWKARVDLLTVIGDENLFSTSQLDGQMSLQGVVPLVLTVLGSDCSGDNAEPASLAVQCLSKLMHIDHDLILKDVPRILPELLRIPDAFPSMFSFLELLLDYHLKTRTIHTHIETLFEALVIHPQKVHFSDFHHQYRCGSSSALLHLINLERLGSCTRKFLTPGQTRQTVAFILETLQVCWNEISASTDAENSSLALTFCFSARLASVVLTALPLHVLPDTTLQEVNDSINEFRSAFLPRTLTKVLKIIRKNATDSWASQVIAAAILRLQYALETPYTEKLWTKVQAASEDDHLLPELNLELFRMLLKWSAVDEPVRTGDSIDRLLGFLETNSNSKTSWSGASCSLTFGSRGKEESVLAILHMLIDRWLPIIDAIATPAQMQRLIKIIFSANIAANTSQAEGVNATLLLLNALSSAQFWELPNLRTAILTFVDEATSILADPHSKPTADTRATVLSTYQLLLMFPIEFMSRTVRTELVRRAVNADVLYSPLADTQNLHSAVTVISNLSRYLNHLIHGNSSSQVPQDYTNVTLSLVGLHFAALLRSSEQGSVEATVDVLRSCLPSDILNSASESRVLVRLVDTLTKGFSPQSFSKEIQDEISNLELRLASALVSHIGDMGALFASEELMNLWVHALLLRRWLKVDAAFAILAEELHWTSDSDRLQQLGLILATYVSFAHLISPDDSRDSHVGQARLDQLFSQTCNALSASEFCHVVDLTRECLSDTAHPAHYMPYLVHLAALLLSEHPAGTLKHTQSFLTSCLNMFTDRSEFSNGLLPLRLEVLRLLRQQCSDSPASLRTQDIGCIWSLLSKFLAKSRTHDETTSTAVSHEITTIVGALIRLRRDLVALTLPNLGLVLQQLIATIRRPRPQLGAKQTAMVTDTLPRWVNSVYPVGLEEAKALARLLETLITKTTIRSHSSTDGQRAESLARPFSKHAAYVIKAYIDAMNDPLCILPAELRKELRPGLFALCSMLNDHNRDAMMVSALDAGGKTIMKSLWAEYEKQKYVGKG</sequence>
<gene>
    <name evidence="2" type="ORF">MVEN_01901100</name>
</gene>
<proteinExistence type="predicted"/>
<feature type="domain" description="Nucleolar 27S pre-rRNA processing Urb2/Npa2 C-terminal" evidence="1">
    <location>
        <begin position="1096"/>
        <end position="1324"/>
    </location>
</feature>
<accession>A0A8H6XG63</accession>
<dbReference type="EMBL" id="JACAZI010000019">
    <property type="protein sequence ID" value="KAF7339844.1"/>
    <property type="molecule type" value="Genomic_DNA"/>
</dbReference>
<name>A0A8H6XG63_9AGAR</name>
<evidence type="ECO:0000313" key="2">
    <source>
        <dbReference type="EMBL" id="KAF7339844.1"/>
    </source>
</evidence>
<dbReference type="OrthoDB" id="160374at2759"/>
<keyword evidence="3" id="KW-1185">Reference proteome</keyword>
<comment type="caution">
    <text evidence="2">The sequence shown here is derived from an EMBL/GenBank/DDBJ whole genome shotgun (WGS) entry which is preliminary data.</text>
</comment>
<organism evidence="2 3">
    <name type="scientific">Mycena venus</name>
    <dbReference type="NCBI Taxonomy" id="2733690"/>
    <lineage>
        <taxon>Eukaryota</taxon>
        <taxon>Fungi</taxon>
        <taxon>Dikarya</taxon>
        <taxon>Basidiomycota</taxon>
        <taxon>Agaricomycotina</taxon>
        <taxon>Agaricomycetes</taxon>
        <taxon>Agaricomycetidae</taxon>
        <taxon>Agaricales</taxon>
        <taxon>Marasmiineae</taxon>
        <taxon>Mycenaceae</taxon>
        <taxon>Mycena</taxon>
    </lineage>
</organism>
<dbReference type="Proteomes" id="UP000620124">
    <property type="component" value="Unassembled WGS sequence"/>
</dbReference>